<dbReference type="Proteomes" id="UP000317648">
    <property type="component" value="Chromosome"/>
</dbReference>
<dbReference type="InterPro" id="IPR013036">
    <property type="entry name" value="DUF1587"/>
</dbReference>
<sequence length="908" mass="101357" precursor="true">MKSVRIFLAVLFAASSASSVAAAPPAPERYERQVLPLLTRYCGDCHQRETSDGKRWSFDGYEGYAEVVADQVMWSKVDQFVRHHLMPPPNASAPTDQERKTLLAWIDEAVFYVDPARPDPGRTTLRRLNRAEYDNSVRDVFSIDIHPAEQFPSDDAGYGFDNIGDVLSLSPLLLEKYQAAAREVAAEATRLSPPFRLGVDLSAERLTVFAGTPQLVEENKVMLLSRPEDEVGAVIEVEFPSVYRILVRMAVARGSDQVEPPHVDILLDHKKLAKLAPTAAWTGRAGFFPGTSAYVELPQGKHRLSLRVSKPTELITTPAEKPSVVAIGFYELSGPFTPLPPRPSAYLRREFGAQPLAPPILYLSGEDLNLGEGRSGSDTGRLWFASNGYRHSPVILLKGGKFRVRMKVGAQQAGPDPTQFEIRIAGRTLGPFQVTTDSQVEQWIETECELPAGEHDWQVWFLNEFKDPHTGAERKFWFHEFSVEGPLRDDVGPTQQQTVEALVRTGRLLFRRQLTDDKRRKLTQLVDAAAAAGLNPLQSLHVAIEAMLISPNFLYHPQPEPGGPMTDGASPIDEATLASRLAFFLWSSGPDEQLLSLAERGELRRRLPEQITRMLRDSKSSALTTNFAGQWLQLRNLEHVAPDAEKFPEFDSALAASCRRESELLFEHILRENRPPIEFLDADYTFVDARLAAHYGLPSPDGTGFQRVDLHDTPRRGVVTHGSVLTITSHPTRTSPVKRGKWLLEQLLGTAAPPAPRDVPPLPERAEDERLPLRTRLERHQADAACASCHALLDPPGFALENFDPIGRWRTHDGEHAIDAGGRLLSGERFADWSELQPMLVRRHHDDFVRCLTESLMTYALGRGVTYHDKLTIREIVDHAEAADFGFQDLIRAVCASVAFQRMKVDTE</sequence>
<dbReference type="Pfam" id="PF07624">
    <property type="entry name" value="PSD2"/>
    <property type="match status" value="1"/>
</dbReference>
<dbReference type="OrthoDB" id="175242at2"/>
<feature type="domain" description="DUF1587" evidence="3">
    <location>
        <begin position="126"/>
        <end position="189"/>
    </location>
</feature>
<dbReference type="InterPro" id="IPR013043">
    <property type="entry name" value="DUF1595"/>
</dbReference>
<evidence type="ECO:0000259" key="3">
    <source>
        <dbReference type="Pfam" id="PF07626"/>
    </source>
</evidence>
<protein>
    <submittedName>
        <fullName evidence="7">Carbohydrate binding module (Family 6)</fullName>
    </submittedName>
</protein>
<evidence type="ECO:0000259" key="4">
    <source>
        <dbReference type="Pfam" id="PF07627"/>
    </source>
</evidence>
<proteinExistence type="predicted"/>
<dbReference type="Pfam" id="PF07627">
    <property type="entry name" value="PSCyt3"/>
    <property type="match status" value="1"/>
</dbReference>
<dbReference type="InterPro" id="IPR013039">
    <property type="entry name" value="DUF1588"/>
</dbReference>
<feature type="chain" id="PRO_5022224575" evidence="1">
    <location>
        <begin position="23"/>
        <end position="908"/>
    </location>
</feature>
<evidence type="ECO:0000259" key="2">
    <source>
        <dbReference type="Pfam" id="PF07624"/>
    </source>
</evidence>
<dbReference type="InterPro" id="IPR011478">
    <property type="entry name" value="DUF1585"/>
</dbReference>
<feature type="domain" description="DUF1585" evidence="2">
    <location>
        <begin position="826"/>
        <end position="900"/>
    </location>
</feature>
<dbReference type="Pfam" id="PF07626">
    <property type="entry name" value="PSD3"/>
    <property type="match status" value="1"/>
</dbReference>
<dbReference type="Pfam" id="PF07637">
    <property type="entry name" value="PSD5"/>
    <property type="match status" value="1"/>
</dbReference>
<reference evidence="7 8" key="1">
    <citation type="submission" date="2019-02" db="EMBL/GenBank/DDBJ databases">
        <title>Deep-cultivation of Planctomycetes and their phenomic and genomic characterization uncovers novel biology.</title>
        <authorList>
            <person name="Wiegand S."/>
            <person name="Jogler M."/>
            <person name="Boedeker C."/>
            <person name="Pinto D."/>
            <person name="Vollmers J."/>
            <person name="Rivas-Marin E."/>
            <person name="Kohn T."/>
            <person name="Peeters S.H."/>
            <person name="Heuer A."/>
            <person name="Rast P."/>
            <person name="Oberbeckmann S."/>
            <person name="Bunk B."/>
            <person name="Jeske O."/>
            <person name="Meyerdierks A."/>
            <person name="Storesund J.E."/>
            <person name="Kallscheuer N."/>
            <person name="Luecker S."/>
            <person name="Lage O.M."/>
            <person name="Pohl T."/>
            <person name="Merkel B.J."/>
            <person name="Hornburger P."/>
            <person name="Mueller R.-W."/>
            <person name="Bruemmer F."/>
            <person name="Labrenz M."/>
            <person name="Spormann A.M."/>
            <person name="Op den Camp H."/>
            <person name="Overmann J."/>
            <person name="Amann R."/>
            <person name="Jetten M.S.M."/>
            <person name="Mascher T."/>
            <person name="Medema M.H."/>
            <person name="Devos D.P."/>
            <person name="Kaster A.-K."/>
            <person name="Ovreas L."/>
            <person name="Rohde M."/>
            <person name="Galperin M.Y."/>
            <person name="Jogler C."/>
        </authorList>
    </citation>
    <scope>NUCLEOTIDE SEQUENCE [LARGE SCALE GENOMIC DNA]</scope>
    <source>
        <strain evidence="7 8">Pla85_3_4</strain>
    </source>
</reference>
<keyword evidence="1" id="KW-0732">Signal</keyword>
<evidence type="ECO:0000259" key="5">
    <source>
        <dbReference type="Pfam" id="PF07631"/>
    </source>
</evidence>
<feature type="domain" description="DUF1592" evidence="5">
    <location>
        <begin position="573"/>
        <end position="697"/>
    </location>
</feature>
<feature type="domain" description="DUF1595" evidence="6">
    <location>
        <begin position="500"/>
        <end position="556"/>
    </location>
</feature>
<dbReference type="AlphaFoldDB" id="A0A518E452"/>
<evidence type="ECO:0000256" key="1">
    <source>
        <dbReference type="SAM" id="SignalP"/>
    </source>
</evidence>
<gene>
    <name evidence="7" type="ORF">Pla8534_67720</name>
</gene>
<organism evidence="7 8">
    <name type="scientific">Lignipirellula cremea</name>
    <dbReference type="NCBI Taxonomy" id="2528010"/>
    <lineage>
        <taxon>Bacteria</taxon>
        <taxon>Pseudomonadati</taxon>
        <taxon>Planctomycetota</taxon>
        <taxon>Planctomycetia</taxon>
        <taxon>Pirellulales</taxon>
        <taxon>Pirellulaceae</taxon>
        <taxon>Lignipirellula</taxon>
    </lineage>
</organism>
<accession>A0A518E452</accession>
<dbReference type="Pfam" id="PF07631">
    <property type="entry name" value="PSD4"/>
    <property type="match status" value="1"/>
</dbReference>
<dbReference type="KEGG" id="lcre:Pla8534_67720"/>
<evidence type="ECO:0000259" key="6">
    <source>
        <dbReference type="Pfam" id="PF07637"/>
    </source>
</evidence>
<dbReference type="EMBL" id="CP036433">
    <property type="protein sequence ID" value="QDU98861.1"/>
    <property type="molecule type" value="Genomic_DNA"/>
</dbReference>
<keyword evidence="8" id="KW-1185">Reference proteome</keyword>
<evidence type="ECO:0000313" key="8">
    <source>
        <dbReference type="Proteomes" id="UP000317648"/>
    </source>
</evidence>
<dbReference type="RefSeq" id="WP_145058439.1">
    <property type="nucleotide sequence ID" value="NZ_CP036433.1"/>
</dbReference>
<dbReference type="InterPro" id="IPR013042">
    <property type="entry name" value="DUF1592"/>
</dbReference>
<name>A0A518E452_9BACT</name>
<evidence type="ECO:0000313" key="7">
    <source>
        <dbReference type="EMBL" id="QDU98861.1"/>
    </source>
</evidence>
<feature type="domain" description="DUF1588" evidence="4">
    <location>
        <begin position="715"/>
        <end position="813"/>
    </location>
</feature>
<feature type="signal peptide" evidence="1">
    <location>
        <begin position="1"/>
        <end position="22"/>
    </location>
</feature>